<dbReference type="Proteomes" id="UP000299084">
    <property type="component" value="Unassembled WGS sequence"/>
</dbReference>
<dbReference type="EMBL" id="JWIN03000002">
    <property type="protein sequence ID" value="KAB1282427.1"/>
    <property type="molecule type" value="Genomic_DNA"/>
</dbReference>
<proteinExistence type="predicted"/>
<accession>A0A5N4EGB0</accession>
<name>A0A5N4EGB0_CAMDR</name>
<dbReference type="PANTHER" id="PTHR22696">
    <property type="entry name" value="E3 UBIQUITIN-PROTEIN LIGASE RNF26"/>
    <property type="match status" value="1"/>
</dbReference>
<comment type="caution">
    <text evidence="2">The sequence shown here is derived from an EMBL/GenBank/DDBJ whole genome shotgun (WGS) entry which is preliminary data.</text>
</comment>
<dbReference type="GO" id="GO:0006511">
    <property type="term" value="P:ubiquitin-dependent protein catabolic process"/>
    <property type="evidence" value="ECO:0007669"/>
    <property type="project" value="TreeGrafter"/>
</dbReference>
<keyword evidence="1" id="KW-1133">Transmembrane helix</keyword>
<dbReference type="GO" id="GO:0061630">
    <property type="term" value="F:ubiquitin protein ligase activity"/>
    <property type="evidence" value="ECO:0007669"/>
    <property type="project" value="TreeGrafter"/>
</dbReference>
<sequence length="151" mass="16010">MVKLSMEATCMTCGFRTASTIVEAVCLAVDGVGLLLDVLTVVLDLSFLLVSSLLASLAWLLAFICNLPHTVLTGLPHLRRGAWLSLLALIEAEPETLHRGILNVVSNGHALLRQACGICAITMSLVACVINSLVNICLIGTQNLFSLVLAL</sequence>
<keyword evidence="3" id="KW-1185">Reference proteome</keyword>
<feature type="transmembrane region" description="Helical" evidence="1">
    <location>
        <begin position="21"/>
        <end position="43"/>
    </location>
</feature>
<reference evidence="2 3" key="1">
    <citation type="journal article" date="2019" name="Mol. Ecol. Resour.">
        <title>Improving Illumina assemblies with Hi-C and long reads: an example with the North African dromedary.</title>
        <authorList>
            <person name="Elbers J.P."/>
            <person name="Rogers M.F."/>
            <person name="Perelman P.L."/>
            <person name="Proskuryakova A.A."/>
            <person name="Serdyukova N.A."/>
            <person name="Johnson W.E."/>
            <person name="Horin P."/>
            <person name="Corander J."/>
            <person name="Murphy D."/>
            <person name="Burger P.A."/>
        </authorList>
    </citation>
    <scope>NUCLEOTIDE SEQUENCE [LARGE SCALE GENOMIC DNA]</scope>
    <source>
        <strain evidence="2">Drom800</strain>
        <tissue evidence="2">Blood</tissue>
    </source>
</reference>
<organism evidence="2 3">
    <name type="scientific">Camelus dromedarius</name>
    <name type="common">Dromedary</name>
    <name type="synonym">Arabian camel</name>
    <dbReference type="NCBI Taxonomy" id="9838"/>
    <lineage>
        <taxon>Eukaryota</taxon>
        <taxon>Metazoa</taxon>
        <taxon>Chordata</taxon>
        <taxon>Craniata</taxon>
        <taxon>Vertebrata</taxon>
        <taxon>Euteleostomi</taxon>
        <taxon>Mammalia</taxon>
        <taxon>Eutheria</taxon>
        <taxon>Laurasiatheria</taxon>
        <taxon>Artiodactyla</taxon>
        <taxon>Tylopoda</taxon>
        <taxon>Camelidae</taxon>
        <taxon>Camelus</taxon>
    </lineage>
</organism>
<dbReference type="GO" id="GO:0016567">
    <property type="term" value="P:protein ubiquitination"/>
    <property type="evidence" value="ECO:0007669"/>
    <property type="project" value="TreeGrafter"/>
</dbReference>
<keyword evidence="1" id="KW-0812">Transmembrane</keyword>
<evidence type="ECO:0000313" key="2">
    <source>
        <dbReference type="EMBL" id="KAB1282427.1"/>
    </source>
</evidence>
<evidence type="ECO:0000313" key="3">
    <source>
        <dbReference type="Proteomes" id="UP000299084"/>
    </source>
</evidence>
<evidence type="ECO:0000256" key="1">
    <source>
        <dbReference type="SAM" id="Phobius"/>
    </source>
</evidence>
<gene>
    <name evidence="2" type="ORF">Cadr_000001321</name>
</gene>
<dbReference type="AlphaFoldDB" id="A0A5N4EGB0"/>
<dbReference type="PANTHER" id="PTHR22696:SF1">
    <property type="entry name" value="E3 UBIQUITIN-PROTEIN LIGASE RNF26"/>
    <property type="match status" value="1"/>
</dbReference>
<keyword evidence="1" id="KW-0472">Membrane</keyword>
<feature type="transmembrane region" description="Helical" evidence="1">
    <location>
        <begin position="49"/>
        <end position="72"/>
    </location>
</feature>
<protein>
    <submittedName>
        <fullName evidence="2">E3 ubiquitin-protein ligase RNF26</fullName>
    </submittedName>
</protein>